<feature type="compositionally biased region" description="Low complexity" evidence="1">
    <location>
        <begin position="127"/>
        <end position="149"/>
    </location>
</feature>
<feature type="compositionally biased region" description="Polar residues" evidence="1">
    <location>
        <begin position="594"/>
        <end position="613"/>
    </location>
</feature>
<feature type="compositionally biased region" description="Polar residues" evidence="1">
    <location>
        <begin position="881"/>
        <end position="895"/>
    </location>
</feature>
<feature type="compositionally biased region" description="Low complexity" evidence="1">
    <location>
        <begin position="1090"/>
        <end position="1100"/>
    </location>
</feature>
<keyword evidence="4" id="KW-1185">Reference proteome</keyword>
<evidence type="ECO:0000259" key="2">
    <source>
        <dbReference type="PROSITE" id="PS51035"/>
    </source>
</evidence>
<dbReference type="InterPro" id="IPR003103">
    <property type="entry name" value="BAG_domain"/>
</dbReference>
<evidence type="ECO:0000313" key="4">
    <source>
        <dbReference type="Proteomes" id="UP000594262"/>
    </source>
</evidence>
<feature type="compositionally biased region" description="Polar residues" evidence="1">
    <location>
        <begin position="254"/>
        <end position="265"/>
    </location>
</feature>
<feature type="compositionally biased region" description="Low complexity" evidence="1">
    <location>
        <begin position="298"/>
        <end position="314"/>
    </location>
</feature>
<dbReference type="RefSeq" id="XP_066935048.1">
    <property type="nucleotide sequence ID" value="XM_067078947.1"/>
</dbReference>
<dbReference type="SUPFAM" id="SSF63491">
    <property type="entry name" value="BAG domain"/>
    <property type="match status" value="1"/>
</dbReference>
<feature type="compositionally biased region" description="Low complexity" evidence="1">
    <location>
        <begin position="373"/>
        <end position="386"/>
    </location>
</feature>
<feature type="compositionally biased region" description="Polar residues" evidence="1">
    <location>
        <begin position="1101"/>
        <end position="1121"/>
    </location>
</feature>
<dbReference type="OrthoDB" id="333905at2759"/>
<dbReference type="GO" id="GO:0051087">
    <property type="term" value="F:protein-folding chaperone binding"/>
    <property type="evidence" value="ECO:0007669"/>
    <property type="project" value="InterPro"/>
</dbReference>
<feature type="region of interest" description="Disordered" evidence="1">
    <location>
        <begin position="364"/>
        <end position="397"/>
    </location>
</feature>
<feature type="region of interest" description="Disordered" evidence="1">
    <location>
        <begin position="771"/>
        <end position="966"/>
    </location>
</feature>
<dbReference type="RefSeq" id="XP_066935038.1">
    <property type="nucleotide sequence ID" value="XM_067078937.1"/>
</dbReference>
<feature type="compositionally biased region" description="Low complexity" evidence="1">
    <location>
        <begin position="804"/>
        <end position="814"/>
    </location>
</feature>
<dbReference type="PROSITE" id="PS51035">
    <property type="entry name" value="BAG"/>
    <property type="match status" value="1"/>
</dbReference>
<dbReference type="SMART" id="SM00264">
    <property type="entry name" value="BAG"/>
    <property type="match status" value="1"/>
</dbReference>
<feature type="region of interest" description="Disordered" evidence="1">
    <location>
        <begin position="1219"/>
        <end position="1266"/>
    </location>
</feature>
<feature type="compositionally biased region" description="Polar residues" evidence="1">
    <location>
        <begin position="817"/>
        <end position="860"/>
    </location>
</feature>
<name>A0A7M5UXE1_9CNID</name>
<dbReference type="EnsemblMetazoa" id="CLYHEMT007405.1">
    <property type="protein sequence ID" value="CLYHEMP007405.1"/>
    <property type="gene ID" value="CLYHEMG007405"/>
</dbReference>
<accession>A0A7M5UXE1</accession>
<feature type="compositionally biased region" description="Polar residues" evidence="1">
    <location>
        <begin position="150"/>
        <end position="169"/>
    </location>
</feature>
<dbReference type="Proteomes" id="UP000594262">
    <property type="component" value="Unplaced"/>
</dbReference>
<feature type="compositionally biased region" description="Low complexity" evidence="1">
    <location>
        <begin position="1122"/>
        <end position="1137"/>
    </location>
</feature>
<feature type="compositionally biased region" description="Polar residues" evidence="1">
    <location>
        <begin position="565"/>
        <end position="580"/>
    </location>
</feature>
<feature type="region of interest" description="Disordered" evidence="1">
    <location>
        <begin position="565"/>
        <end position="656"/>
    </location>
</feature>
<feature type="compositionally biased region" description="Pro residues" evidence="1">
    <location>
        <begin position="617"/>
        <end position="631"/>
    </location>
</feature>
<feature type="domain" description="BAG" evidence="2">
    <location>
        <begin position="1268"/>
        <end position="1342"/>
    </location>
</feature>
<feature type="compositionally biased region" description="Low complexity" evidence="1">
    <location>
        <begin position="632"/>
        <end position="645"/>
    </location>
</feature>
<feature type="region of interest" description="Disordered" evidence="1">
    <location>
        <begin position="127"/>
        <end position="170"/>
    </location>
</feature>
<dbReference type="GeneID" id="136822652"/>
<feature type="compositionally biased region" description="Low complexity" evidence="1">
    <location>
        <begin position="1244"/>
        <end position="1263"/>
    </location>
</feature>
<dbReference type="Gene3D" id="1.20.58.120">
    <property type="entry name" value="BAG domain"/>
    <property type="match status" value="1"/>
</dbReference>
<protein>
    <recommendedName>
        <fullName evidence="2">BAG domain-containing protein</fullName>
    </recommendedName>
</protein>
<dbReference type="RefSeq" id="XP_066935027.1">
    <property type="nucleotide sequence ID" value="XM_067078926.1"/>
</dbReference>
<feature type="region of interest" description="Disordered" evidence="1">
    <location>
        <begin position="692"/>
        <end position="715"/>
    </location>
</feature>
<dbReference type="EnsemblMetazoa" id="CLYHEMT007405.2">
    <property type="protein sequence ID" value="CLYHEMP007405.2"/>
    <property type="gene ID" value="CLYHEMG007405"/>
</dbReference>
<feature type="region of interest" description="Disordered" evidence="1">
    <location>
        <begin position="291"/>
        <end position="324"/>
    </location>
</feature>
<feature type="region of interest" description="Disordered" evidence="1">
    <location>
        <begin position="979"/>
        <end position="1004"/>
    </location>
</feature>
<feature type="compositionally biased region" description="Low complexity" evidence="1">
    <location>
        <begin position="228"/>
        <end position="253"/>
    </location>
</feature>
<organism evidence="3 4">
    <name type="scientific">Clytia hemisphaerica</name>
    <dbReference type="NCBI Taxonomy" id="252671"/>
    <lineage>
        <taxon>Eukaryota</taxon>
        <taxon>Metazoa</taxon>
        <taxon>Cnidaria</taxon>
        <taxon>Hydrozoa</taxon>
        <taxon>Hydroidolina</taxon>
        <taxon>Leptothecata</taxon>
        <taxon>Obeliida</taxon>
        <taxon>Clytiidae</taxon>
        <taxon>Clytia</taxon>
    </lineage>
</organism>
<feature type="region of interest" description="Disordered" evidence="1">
    <location>
        <begin position="207"/>
        <end position="265"/>
    </location>
</feature>
<sequence>MDSNSRPQYAAYPSSTLLLTKDNFNNANTAATAVGANPVASTQKVYTVSNYNNSTSAAQPLHQQRSPPIPPQNYNIQYQPQTATYHQSHQPYIQHQQQPQIRGGHLVDNRKASSLPPIREEYIDRYPQSQSPQQYLHQQQQQQKPIVQQTFHYQQRHSPQSPQPYQNNFDHQRIQSPRHHATSPGPVLANHPQQPIQQVVMNSRGYTTVPQNIPEPSIVQPGANNMAQQQQLQQQSPHLNPSSSPYSTSPAQSRGSYPNSPATGNLQYIQQTKNDANLVQQANDVLALLDEKVPGGDPSQPIYQQQLSQGGQLPPGYPTQGDYSQSPPNLLYYPYHKDFLNSSTENSNTTYSVKLASGVVHQYPTPDYNAGSPQQQAQQPQVQIPLPDYPTSNGYIETSKQNNANLQQNPAYNPPQTQQPVVNNNQIYQQQQQQPQNTQTVAGQQLPRYDEVQQQGMDRYLNPTSPNQYNQPQQQQTPQGNKQPSLPTSPQTHGAIYNTGNIPVSDYNSYRTNNLDSPQGSPMPAPNNQVSPNAFKPPTGTPPLQRKTQPARQISNELYANIGSPSNQLLLGDMSLNSPRPRSETVDMEAPNLPSRSSNTASDQQPSIPTTTVYYEMPPPSMPPPSIPPPTIRSSTSTSQATIQANASPQMSAERRLRSGTVEMVDAGTRPGSTPQMSTAASQRYLPTAQLSMPQRSRAGTVEMADGTTPAGLSLPERRIRSGTVEMTEVGGGQQPQLLIEQGANQPSQTNYQTYHVPNSQQLQQIDTTKQVNNGQKGSIQQQQQATVKASPPPYSTQSTATLQSQVSSPQSPVYATVSTPNVSTQQAAPSTSIPPQSHATSNKQLPPNQQYVTPNKATYPQQQQQQQQHTTPLQHQPLPYNQQQGPPASHTTSNQQQQQQQPHTNGTTVTDDRGYTQQISQDGRGTPVMYYKQDGRSSLPPSNTAQPQQSPNLSSSGMPSPASQLSVENLKLSPQLQKNGTTTVQQQQQQQQPKKDYDPNQQQQQPNLYATDQEQKIMQQQYLQRVRQAQLQEQLRQLQSEYENSLQVEHDIAFEFLREQELKDDTYRQPGNTSATSNTPAQQNTQKIPQQPNNNYNQQHPSSTPPLQHSNYRQQPQNAHQQYIPPNAQQQQQSPRNYPPPHPSQYQQNIPPQMVGNHPSHHQQHRMQQQQQYKGEVPVFPVTGIPINQPMYPSQRMPYQQQMMNQKGSQPIVIMPGGGGISNPGQFLPTSGGPHLTGHHPVSQRSKPPQSSGGSSSGIKQQTPFQKLRKIAEEISSFVDDVVKFTGKKGDHEYKYLEEMLSQQVLLLDKVAASGSDELRNARKALVKEVQELLEILERRATSKN</sequence>
<dbReference type="Pfam" id="PF02179">
    <property type="entry name" value="BAG"/>
    <property type="match status" value="1"/>
</dbReference>
<reference evidence="3" key="1">
    <citation type="submission" date="2021-01" db="UniProtKB">
        <authorList>
            <consortium name="EnsemblMetazoa"/>
        </authorList>
    </citation>
    <scope>IDENTIFICATION</scope>
</reference>
<feature type="compositionally biased region" description="Low complexity" evidence="1">
    <location>
        <begin position="462"/>
        <end position="484"/>
    </location>
</feature>
<feature type="compositionally biased region" description="Low complexity" evidence="1">
    <location>
        <begin position="861"/>
        <end position="880"/>
    </location>
</feature>
<dbReference type="InterPro" id="IPR036533">
    <property type="entry name" value="BAG_dom_sf"/>
</dbReference>
<dbReference type="EnsemblMetazoa" id="CLYHEMT007405.3">
    <property type="protein sequence ID" value="CLYHEMP007405.3"/>
    <property type="gene ID" value="CLYHEMG007405"/>
</dbReference>
<evidence type="ECO:0000256" key="1">
    <source>
        <dbReference type="SAM" id="MobiDB-lite"/>
    </source>
</evidence>
<feature type="region of interest" description="Disordered" evidence="1">
    <location>
        <begin position="458"/>
        <end position="550"/>
    </location>
</feature>
<feature type="compositionally biased region" description="Polar residues" evidence="1">
    <location>
        <begin position="485"/>
        <end position="532"/>
    </location>
</feature>
<proteinExistence type="predicted"/>
<feature type="compositionally biased region" description="Polar residues" evidence="1">
    <location>
        <begin position="1070"/>
        <end position="1089"/>
    </location>
</feature>
<feature type="region of interest" description="Disordered" evidence="1">
    <location>
        <begin position="1067"/>
        <end position="1174"/>
    </location>
</feature>
<feature type="compositionally biased region" description="Polar residues" evidence="1">
    <location>
        <begin position="771"/>
        <end position="780"/>
    </location>
</feature>
<feature type="compositionally biased region" description="Polar residues" evidence="1">
    <location>
        <begin position="903"/>
        <end position="924"/>
    </location>
</feature>
<feature type="compositionally biased region" description="Polar residues" evidence="1">
    <location>
        <begin position="940"/>
        <end position="966"/>
    </location>
</feature>
<evidence type="ECO:0000313" key="3">
    <source>
        <dbReference type="EnsemblMetazoa" id="CLYHEMP007405.3"/>
    </source>
</evidence>